<dbReference type="Proteomes" id="UP000809273">
    <property type="component" value="Unassembled WGS sequence"/>
</dbReference>
<protein>
    <recommendedName>
        <fullName evidence="6">Carbohydrate kinase PfkB domain-containing protein</fullName>
    </recommendedName>
</protein>
<keyword evidence="2" id="KW-0808">Transferase</keyword>
<dbReference type="Pfam" id="PF00294">
    <property type="entry name" value="PfkB"/>
    <property type="match status" value="1"/>
</dbReference>
<evidence type="ECO:0000256" key="2">
    <source>
        <dbReference type="ARBA" id="ARBA00022679"/>
    </source>
</evidence>
<dbReference type="EMBL" id="JAFGIX010000040">
    <property type="protein sequence ID" value="MBN1573116.1"/>
    <property type="molecule type" value="Genomic_DNA"/>
</dbReference>
<evidence type="ECO:0000256" key="3">
    <source>
        <dbReference type="ARBA" id="ARBA00022741"/>
    </source>
</evidence>
<evidence type="ECO:0000313" key="8">
    <source>
        <dbReference type="Proteomes" id="UP000809273"/>
    </source>
</evidence>
<sequence length="335" mass="35520">MPRFVTMGELLIDFISTERGFSVGDAPAFAPVAGGAPANVAVGISKLGGDVGFIGKVGDDPFGRKLKNLLDQNGVDTTGLSYSAEARTMLAFVSLTPDGERDFVFFRHPSADMLITKSDVPADCLKGIYAFHFGSISLISGPSRETTLYLINEAKRLGAIVSFDPNVRMSLWPDKTIAVHEIRGVIPLSDIVKLSEEEVHFITGKADPKSAAKEILTMGPKLVVVTKGKDGSVGVTARYGVEVLGFDVSTSSTAGDTTGAGDAFTAAMLWKMFDLNVADLYALSDLEMINIFRFANAAGAITTTRRGAIPALPTVDEIDSLLTLDRGGKGEGFNT</sequence>
<reference evidence="7" key="2">
    <citation type="submission" date="2021-01" db="EMBL/GenBank/DDBJ databases">
        <authorList>
            <person name="Hahn C.R."/>
            <person name="Youssef N.H."/>
            <person name="Elshahed M."/>
        </authorList>
    </citation>
    <scope>NUCLEOTIDE SEQUENCE</scope>
    <source>
        <strain evidence="7">Zod_Metabat.24</strain>
    </source>
</reference>
<accession>A0A9D8KG17</accession>
<dbReference type="Gene3D" id="3.40.1190.20">
    <property type="match status" value="1"/>
</dbReference>
<dbReference type="InterPro" id="IPR002173">
    <property type="entry name" value="Carboh/pur_kinase_PfkB_CS"/>
</dbReference>
<proteinExistence type="inferred from homology"/>
<dbReference type="InterPro" id="IPR011611">
    <property type="entry name" value="PfkB_dom"/>
</dbReference>
<reference evidence="7" key="1">
    <citation type="journal article" date="2021" name="Environ. Microbiol.">
        <title>Genomic characterization of three novel Desulfobacterota classes expand the metabolic and phylogenetic diversity of the phylum.</title>
        <authorList>
            <person name="Murphy C.L."/>
            <person name="Biggerstaff J."/>
            <person name="Eichhorn A."/>
            <person name="Ewing E."/>
            <person name="Shahan R."/>
            <person name="Soriano D."/>
            <person name="Stewart S."/>
            <person name="VanMol K."/>
            <person name="Walker R."/>
            <person name="Walters P."/>
            <person name="Elshahed M.S."/>
            <person name="Youssef N.H."/>
        </authorList>
    </citation>
    <scope>NUCLEOTIDE SEQUENCE</scope>
    <source>
        <strain evidence="7">Zod_Metabat.24</strain>
    </source>
</reference>
<keyword evidence="3" id="KW-0547">Nucleotide-binding</keyword>
<dbReference type="PROSITE" id="PS00584">
    <property type="entry name" value="PFKB_KINASES_2"/>
    <property type="match status" value="1"/>
</dbReference>
<dbReference type="SUPFAM" id="SSF53613">
    <property type="entry name" value="Ribokinase-like"/>
    <property type="match status" value="1"/>
</dbReference>
<keyword evidence="4" id="KW-0418">Kinase</keyword>
<dbReference type="GO" id="GO:0016301">
    <property type="term" value="F:kinase activity"/>
    <property type="evidence" value="ECO:0007669"/>
    <property type="project" value="UniProtKB-KW"/>
</dbReference>
<name>A0A9D8KG17_9DELT</name>
<dbReference type="InterPro" id="IPR050306">
    <property type="entry name" value="PfkB_Carbo_kinase"/>
</dbReference>
<dbReference type="InterPro" id="IPR029056">
    <property type="entry name" value="Ribokinase-like"/>
</dbReference>
<dbReference type="PANTHER" id="PTHR43085">
    <property type="entry name" value="HEXOKINASE FAMILY MEMBER"/>
    <property type="match status" value="1"/>
</dbReference>
<keyword evidence="5" id="KW-0067">ATP-binding</keyword>
<comment type="similarity">
    <text evidence="1">Belongs to the carbohydrate kinase PfkB family.</text>
</comment>
<feature type="domain" description="Carbohydrate kinase PfkB" evidence="6">
    <location>
        <begin position="3"/>
        <end position="314"/>
    </location>
</feature>
<dbReference type="AlphaFoldDB" id="A0A9D8KG17"/>
<gene>
    <name evidence="7" type="ORF">JW984_07970</name>
</gene>
<evidence type="ECO:0000256" key="1">
    <source>
        <dbReference type="ARBA" id="ARBA00010688"/>
    </source>
</evidence>
<evidence type="ECO:0000313" key="7">
    <source>
        <dbReference type="EMBL" id="MBN1573116.1"/>
    </source>
</evidence>
<dbReference type="GO" id="GO:0005524">
    <property type="term" value="F:ATP binding"/>
    <property type="evidence" value="ECO:0007669"/>
    <property type="project" value="UniProtKB-KW"/>
</dbReference>
<organism evidence="7 8">
    <name type="scientific">Candidatus Zymogenus saltonus</name>
    <dbReference type="NCBI Taxonomy" id="2844893"/>
    <lineage>
        <taxon>Bacteria</taxon>
        <taxon>Deltaproteobacteria</taxon>
        <taxon>Candidatus Zymogenia</taxon>
        <taxon>Candidatus Zymogeniales</taxon>
        <taxon>Candidatus Zymogenaceae</taxon>
        <taxon>Candidatus Zymogenus</taxon>
    </lineage>
</organism>
<dbReference type="PANTHER" id="PTHR43085:SF1">
    <property type="entry name" value="PSEUDOURIDINE KINASE-RELATED"/>
    <property type="match status" value="1"/>
</dbReference>
<evidence type="ECO:0000256" key="4">
    <source>
        <dbReference type="ARBA" id="ARBA00022777"/>
    </source>
</evidence>
<evidence type="ECO:0000259" key="6">
    <source>
        <dbReference type="Pfam" id="PF00294"/>
    </source>
</evidence>
<dbReference type="PROSITE" id="PS00583">
    <property type="entry name" value="PFKB_KINASES_1"/>
    <property type="match status" value="1"/>
</dbReference>
<dbReference type="CDD" id="cd01167">
    <property type="entry name" value="bac_FRK"/>
    <property type="match status" value="1"/>
</dbReference>
<comment type="caution">
    <text evidence="7">The sequence shown here is derived from an EMBL/GenBank/DDBJ whole genome shotgun (WGS) entry which is preliminary data.</text>
</comment>
<evidence type="ECO:0000256" key="5">
    <source>
        <dbReference type="ARBA" id="ARBA00022840"/>
    </source>
</evidence>